<organism evidence="1">
    <name type="scientific">Anguilla anguilla</name>
    <name type="common">European freshwater eel</name>
    <name type="synonym">Muraena anguilla</name>
    <dbReference type="NCBI Taxonomy" id="7936"/>
    <lineage>
        <taxon>Eukaryota</taxon>
        <taxon>Metazoa</taxon>
        <taxon>Chordata</taxon>
        <taxon>Craniata</taxon>
        <taxon>Vertebrata</taxon>
        <taxon>Euteleostomi</taxon>
        <taxon>Actinopterygii</taxon>
        <taxon>Neopterygii</taxon>
        <taxon>Teleostei</taxon>
        <taxon>Anguilliformes</taxon>
        <taxon>Anguillidae</taxon>
        <taxon>Anguilla</taxon>
    </lineage>
</organism>
<reference evidence="1" key="2">
    <citation type="journal article" date="2015" name="Fish Shellfish Immunol.">
        <title>Early steps in the European eel (Anguilla anguilla)-Vibrio vulnificus interaction in the gills: Role of the RtxA13 toxin.</title>
        <authorList>
            <person name="Callol A."/>
            <person name="Pajuelo D."/>
            <person name="Ebbesson L."/>
            <person name="Teles M."/>
            <person name="MacKenzie S."/>
            <person name="Amaro C."/>
        </authorList>
    </citation>
    <scope>NUCLEOTIDE SEQUENCE</scope>
</reference>
<protein>
    <submittedName>
        <fullName evidence="1">Uncharacterized protein</fullName>
    </submittedName>
</protein>
<sequence>MLTFNKTQICAEKQAGKPNECR</sequence>
<proteinExistence type="predicted"/>
<accession>A0A0E9XH38</accession>
<name>A0A0E9XH38_ANGAN</name>
<dbReference type="EMBL" id="GBXM01006846">
    <property type="protein sequence ID" value="JAI01732.1"/>
    <property type="molecule type" value="Transcribed_RNA"/>
</dbReference>
<dbReference type="AlphaFoldDB" id="A0A0E9XH38"/>
<evidence type="ECO:0000313" key="1">
    <source>
        <dbReference type="EMBL" id="JAI01732.1"/>
    </source>
</evidence>
<reference evidence="1" key="1">
    <citation type="submission" date="2014-11" db="EMBL/GenBank/DDBJ databases">
        <authorList>
            <person name="Amaro Gonzalez C."/>
        </authorList>
    </citation>
    <scope>NUCLEOTIDE SEQUENCE</scope>
</reference>